<reference evidence="2 3" key="1">
    <citation type="journal article" date="2018" name="Front. Plant Sci.">
        <title>Red Clover (Trifolium pratense) and Zigzag Clover (T. medium) - A Picture of Genomic Similarities and Differences.</title>
        <authorList>
            <person name="Dluhosova J."/>
            <person name="Istvanek J."/>
            <person name="Nedelnik J."/>
            <person name="Repkova J."/>
        </authorList>
    </citation>
    <scope>NUCLEOTIDE SEQUENCE [LARGE SCALE GENOMIC DNA]</scope>
    <source>
        <strain evidence="3">cv. 10/8</strain>
        <tissue evidence="2">Leaf</tissue>
    </source>
</reference>
<dbReference type="EMBL" id="LXQA010137201">
    <property type="protein sequence ID" value="MCI23660.1"/>
    <property type="molecule type" value="Genomic_DNA"/>
</dbReference>
<dbReference type="Proteomes" id="UP000265520">
    <property type="component" value="Unassembled WGS sequence"/>
</dbReference>
<evidence type="ECO:0000313" key="2">
    <source>
        <dbReference type="EMBL" id="MCI23660.1"/>
    </source>
</evidence>
<name>A0A392QIW9_9FABA</name>
<dbReference type="AlphaFoldDB" id="A0A392QIW9"/>
<proteinExistence type="predicted"/>
<evidence type="ECO:0000256" key="1">
    <source>
        <dbReference type="SAM" id="MobiDB-lite"/>
    </source>
</evidence>
<evidence type="ECO:0000313" key="3">
    <source>
        <dbReference type="Proteomes" id="UP000265520"/>
    </source>
</evidence>
<feature type="compositionally biased region" description="Basic and acidic residues" evidence="1">
    <location>
        <begin position="38"/>
        <end position="49"/>
    </location>
</feature>
<organism evidence="2 3">
    <name type="scientific">Trifolium medium</name>
    <dbReference type="NCBI Taxonomy" id="97028"/>
    <lineage>
        <taxon>Eukaryota</taxon>
        <taxon>Viridiplantae</taxon>
        <taxon>Streptophyta</taxon>
        <taxon>Embryophyta</taxon>
        <taxon>Tracheophyta</taxon>
        <taxon>Spermatophyta</taxon>
        <taxon>Magnoliopsida</taxon>
        <taxon>eudicotyledons</taxon>
        <taxon>Gunneridae</taxon>
        <taxon>Pentapetalae</taxon>
        <taxon>rosids</taxon>
        <taxon>fabids</taxon>
        <taxon>Fabales</taxon>
        <taxon>Fabaceae</taxon>
        <taxon>Papilionoideae</taxon>
        <taxon>50 kb inversion clade</taxon>
        <taxon>NPAAA clade</taxon>
        <taxon>Hologalegina</taxon>
        <taxon>IRL clade</taxon>
        <taxon>Trifolieae</taxon>
        <taxon>Trifolium</taxon>
    </lineage>
</organism>
<feature type="non-terminal residue" evidence="2">
    <location>
        <position position="183"/>
    </location>
</feature>
<comment type="caution">
    <text evidence="2">The sequence shown here is derived from an EMBL/GenBank/DDBJ whole genome shotgun (WGS) entry which is preliminary data.</text>
</comment>
<accession>A0A392QIW9</accession>
<sequence length="183" mass="20909">MGKNPMTRTQWRRFQRQKKQADQKARNGGTAVTVNKIELAKRPMKERITHNPAPKADDDGVDDTMDDDLLDSEPDFDVICNVVSILPREYNVWSEITDREEEFEEPPLADFKPVCYYVMNNGCVEEQQAIFERPDEGMKNHLKPLFVRAKVNDVCVNKVLVDGGAAVNLMPHSLLNKIGKYDT</sequence>
<keyword evidence="3" id="KW-1185">Reference proteome</keyword>
<feature type="region of interest" description="Disordered" evidence="1">
    <location>
        <begin position="1"/>
        <end position="66"/>
    </location>
</feature>
<protein>
    <submittedName>
        <fullName evidence="2">Uncharacterized protein</fullName>
    </submittedName>
</protein>